<dbReference type="InterPro" id="IPR019855">
    <property type="entry name" value="CRISPR-assoc_Cas1_NMENI"/>
</dbReference>
<feature type="binding site" evidence="10">
    <location>
        <position position="220"/>
    </location>
    <ligand>
        <name>Mn(2+)</name>
        <dbReference type="ChEBI" id="CHEBI:29035"/>
    </ligand>
</feature>
<keyword evidence="1 10" id="KW-0540">Nuclease</keyword>
<dbReference type="NCBIfam" id="TIGR03639">
    <property type="entry name" value="cas1_NMENI"/>
    <property type="match status" value="1"/>
</dbReference>
<evidence type="ECO:0000256" key="9">
    <source>
        <dbReference type="ARBA" id="ARBA00038592"/>
    </source>
</evidence>
<dbReference type="AlphaFoldDB" id="A0A5P8E831"/>
<dbReference type="HAMAP" id="MF_01470">
    <property type="entry name" value="Cas1"/>
    <property type="match status" value="1"/>
</dbReference>
<evidence type="ECO:0000256" key="2">
    <source>
        <dbReference type="ARBA" id="ARBA00022723"/>
    </source>
</evidence>
<name>A0A5P8E831_9BACT</name>
<dbReference type="InterPro" id="IPR042206">
    <property type="entry name" value="CRISPR-assoc_Cas1_C"/>
</dbReference>
<gene>
    <name evidence="10 11" type="primary">cas1</name>
    <name evidence="11" type="ORF">C7Y71_008750</name>
</gene>
<dbReference type="KEGG" id="alq:C7Y71_008750"/>
<protein>
    <recommendedName>
        <fullName evidence="10">CRISPR-associated endonuclease Cas1</fullName>
        <ecNumber evidence="10">3.1.-.-</ecNumber>
    </recommendedName>
</protein>
<keyword evidence="6 10" id="KW-0051">Antiviral defense</keyword>
<comment type="similarity">
    <text evidence="10">Belongs to the CRISPR-associated endonuclease Cas1 family.</text>
</comment>
<feature type="binding site" evidence="10">
    <location>
        <position position="205"/>
    </location>
    <ligand>
        <name>Mn(2+)</name>
        <dbReference type="ChEBI" id="CHEBI:29035"/>
    </ligand>
</feature>
<evidence type="ECO:0000313" key="12">
    <source>
        <dbReference type="Proteomes" id="UP000249375"/>
    </source>
</evidence>
<dbReference type="Gene3D" id="1.20.120.920">
    <property type="entry name" value="CRISPR-associated endonuclease Cas1, C-terminal domain"/>
    <property type="match status" value="1"/>
</dbReference>
<dbReference type="Gene3D" id="3.100.10.20">
    <property type="entry name" value="CRISPR-associated endonuclease Cas1, N-terminal domain"/>
    <property type="match status" value="1"/>
</dbReference>
<dbReference type="OrthoDB" id="9803119at2"/>
<keyword evidence="8 10" id="KW-0464">Manganese</keyword>
<comment type="function">
    <text evidence="10">CRISPR (clustered regularly interspaced short palindromic repeat), is an adaptive immune system that provides protection against mobile genetic elements (viruses, transposable elements and conjugative plasmids). CRISPR clusters contain spacers, sequences complementary to antecedent mobile elements, and target invading nucleic acids. CRISPR clusters are transcribed and processed into CRISPR RNA (crRNA). Acts as a dsDNA endonuclease. Involved in the integration of spacer DNA into the CRISPR cassette.</text>
</comment>
<evidence type="ECO:0000256" key="10">
    <source>
        <dbReference type="HAMAP-Rule" id="MF_01470"/>
    </source>
</evidence>
<dbReference type="Proteomes" id="UP000249375">
    <property type="component" value="Chromosome"/>
</dbReference>
<dbReference type="GO" id="GO:0004520">
    <property type="term" value="F:DNA endonuclease activity"/>
    <property type="evidence" value="ECO:0007669"/>
    <property type="project" value="InterPro"/>
</dbReference>
<dbReference type="InterPro" id="IPR002729">
    <property type="entry name" value="CRISPR-assoc_Cas1"/>
</dbReference>
<dbReference type="InterPro" id="IPR042211">
    <property type="entry name" value="CRISPR-assoc_Cas1_N"/>
</dbReference>
<dbReference type="EC" id="3.1.-.-" evidence="10"/>
<proteinExistence type="inferred from homology"/>
<dbReference type="GO" id="GO:0051607">
    <property type="term" value="P:defense response to virus"/>
    <property type="evidence" value="ECO:0007669"/>
    <property type="project" value="UniProtKB-UniRule"/>
</dbReference>
<accession>A0A5P8E831</accession>
<organism evidence="11 12">
    <name type="scientific">Pseudoprevotella muciniphila</name>
    <dbReference type="NCBI Taxonomy" id="2133944"/>
    <lineage>
        <taxon>Bacteria</taxon>
        <taxon>Pseudomonadati</taxon>
        <taxon>Bacteroidota</taxon>
        <taxon>Bacteroidia</taxon>
        <taxon>Bacteroidales</taxon>
        <taxon>Prevotellaceae</taxon>
        <taxon>Pseudoprevotella</taxon>
    </lineage>
</organism>
<feature type="binding site" evidence="10">
    <location>
        <position position="148"/>
    </location>
    <ligand>
        <name>Mn(2+)</name>
        <dbReference type="ChEBI" id="CHEBI:29035"/>
    </ligand>
</feature>
<dbReference type="EMBL" id="CP033459">
    <property type="protein sequence ID" value="QFQ13098.1"/>
    <property type="molecule type" value="Genomic_DNA"/>
</dbReference>
<reference evidence="11 12" key="1">
    <citation type="submission" date="2018-11" db="EMBL/GenBank/DDBJ databases">
        <authorList>
            <person name="Na S.W."/>
            <person name="Baik M."/>
        </authorList>
    </citation>
    <scope>NUCLEOTIDE SEQUENCE [LARGE SCALE GENOMIC DNA]</scope>
    <source>
        <strain evidence="11 12">E39</strain>
    </source>
</reference>
<dbReference type="GO" id="GO:0003677">
    <property type="term" value="F:DNA binding"/>
    <property type="evidence" value="ECO:0007669"/>
    <property type="project" value="UniProtKB-KW"/>
</dbReference>
<dbReference type="GO" id="GO:0016787">
    <property type="term" value="F:hydrolase activity"/>
    <property type="evidence" value="ECO:0007669"/>
    <property type="project" value="UniProtKB-KW"/>
</dbReference>
<dbReference type="GO" id="GO:0043571">
    <property type="term" value="P:maintenance of CRISPR repeat elements"/>
    <property type="evidence" value="ECO:0007669"/>
    <property type="project" value="UniProtKB-UniRule"/>
</dbReference>
<dbReference type="RefSeq" id="WP_111898227.1">
    <property type="nucleotide sequence ID" value="NZ_CP033459.1"/>
</dbReference>
<dbReference type="GO" id="GO:0046872">
    <property type="term" value="F:metal ion binding"/>
    <property type="evidence" value="ECO:0007669"/>
    <property type="project" value="UniProtKB-UniRule"/>
</dbReference>
<dbReference type="InterPro" id="IPR050646">
    <property type="entry name" value="Cas1"/>
</dbReference>
<dbReference type="PANTHER" id="PTHR34353:SF2">
    <property type="entry name" value="CRISPR-ASSOCIATED ENDONUCLEASE CAS1 1"/>
    <property type="match status" value="1"/>
</dbReference>
<dbReference type="Pfam" id="PF01867">
    <property type="entry name" value="Cas_Cas1"/>
    <property type="match status" value="1"/>
</dbReference>
<evidence type="ECO:0000256" key="1">
    <source>
        <dbReference type="ARBA" id="ARBA00022722"/>
    </source>
</evidence>
<dbReference type="PANTHER" id="PTHR34353">
    <property type="entry name" value="CRISPR-ASSOCIATED ENDONUCLEASE CAS1 1"/>
    <property type="match status" value="1"/>
</dbReference>
<comment type="cofactor">
    <cofactor evidence="10">
        <name>Mg(2+)</name>
        <dbReference type="ChEBI" id="CHEBI:18420"/>
    </cofactor>
    <cofactor evidence="10">
        <name>Mn(2+)</name>
        <dbReference type="ChEBI" id="CHEBI:29035"/>
    </cofactor>
</comment>
<evidence type="ECO:0000313" key="11">
    <source>
        <dbReference type="EMBL" id="QFQ13098.1"/>
    </source>
</evidence>
<sequence>MIKQTLIFTTPVSLSLKDCQLVISKKEDDTIVTRPIEDIGFVVVDNPMVKMTVPLINALTENNVATIFCDSRQMPSSMLLTLEGNSTQQESYRFQIEAKKSTNKQLWKQIIEAKIKNQSALLKLVGKDGDKLKPYYMNVKSGDSDNREGIASQIYWKTLFGKDFLRSRDGFSPNNLLNYGYAILRAAVARALVGSGLLPAFGIYHRNRYNAFPLADDIMEPYRPFVDEIVYHQYMDEEVDSLNKEVKIQLLKCLTSDVKMNKIVRPLQIALSMTTASLVRVYKGQEGKLVLPEMK</sequence>
<keyword evidence="2 10" id="KW-0479">Metal-binding</keyword>
<keyword evidence="5 10" id="KW-0460">Magnesium</keyword>
<evidence type="ECO:0000256" key="8">
    <source>
        <dbReference type="ARBA" id="ARBA00023211"/>
    </source>
</evidence>
<keyword evidence="7 10" id="KW-0238">DNA-binding</keyword>
<evidence type="ECO:0000256" key="5">
    <source>
        <dbReference type="ARBA" id="ARBA00022842"/>
    </source>
</evidence>
<evidence type="ECO:0000256" key="7">
    <source>
        <dbReference type="ARBA" id="ARBA00023125"/>
    </source>
</evidence>
<evidence type="ECO:0000256" key="3">
    <source>
        <dbReference type="ARBA" id="ARBA00022759"/>
    </source>
</evidence>
<keyword evidence="12" id="KW-1185">Reference proteome</keyword>
<comment type="subunit">
    <text evidence="9 10">Homodimer, forms a heterotetramer with a Cas2 homodimer.</text>
</comment>
<evidence type="ECO:0000256" key="6">
    <source>
        <dbReference type="ARBA" id="ARBA00023118"/>
    </source>
</evidence>
<keyword evidence="4 10" id="KW-0378">Hydrolase</keyword>
<keyword evidence="3 10" id="KW-0255">Endonuclease</keyword>
<dbReference type="NCBIfam" id="TIGR00287">
    <property type="entry name" value="cas1"/>
    <property type="match status" value="1"/>
</dbReference>
<evidence type="ECO:0000256" key="4">
    <source>
        <dbReference type="ARBA" id="ARBA00022801"/>
    </source>
</evidence>